<keyword evidence="3" id="KW-1185">Reference proteome</keyword>
<dbReference type="Proteomes" id="UP001164020">
    <property type="component" value="Chromosome"/>
</dbReference>
<evidence type="ECO:0000256" key="1">
    <source>
        <dbReference type="SAM" id="MobiDB-lite"/>
    </source>
</evidence>
<sequence>MSQLVEPAHRPDGHLNRDVGLLLAGCNDTEGRDAVTDVEPQPLQQSWSDLVPVDVTLHERDVPTGGQIGTSAAPEPARQ</sequence>
<evidence type="ECO:0000313" key="2">
    <source>
        <dbReference type="EMBL" id="WAP69276.1"/>
    </source>
</evidence>
<name>A0ABY7C218_9HYPH</name>
<evidence type="ECO:0000313" key="3">
    <source>
        <dbReference type="Proteomes" id="UP001164020"/>
    </source>
</evidence>
<proteinExistence type="predicted"/>
<accession>A0ABY7C218</accession>
<dbReference type="RefSeq" id="WP_268881716.1">
    <property type="nucleotide sequence ID" value="NZ_CP114029.1"/>
</dbReference>
<organism evidence="2 3">
    <name type="scientific">Jiella pelagia</name>
    <dbReference type="NCBI Taxonomy" id="2986949"/>
    <lineage>
        <taxon>Bacteria</taxon>
        <taxon>Pseudomonadati</taxon>
        <taxon>Pseudomonadota</taxon>
        <taxon>Alphaproteobacteria</taxon>
        <taxon>Hyphomicrobiales</taxon>
        <taxon>Aurantimonadaceae</taxon>
        <taxon>Jiella</taxon>
    </lineage>
</organism>
<protein>
    <submittedName>
        <fullName evidence="2">Uncharacterized protein</fullName>
    </submittedName>
</protein>
<gene>
    <name evidence="2" type="ORF">OH818_02950</name>
</gene>
<dbReference type="EMBL" id="CP114029">
    <property type="protein sequence ID" value="WAP69276.1"/>
    <property type="molecule type" value="Genomic_DNA"/>
</dbReference>
<feature type="region of interest" description="Disordered" evidence="1">
    <location>
        <begin position="60"/>
        <end position="79"/>
    </location>
</feature>
<reference evidence="2" key="1">
    <citation type="submission" date="2022-12" db="EMBL/GenBank/DDBJ databases">
        <title>Jiella pelagia sp. nov., isolated from phosphonate enriched culture of Northwest Pacific surface seawater.</title>
        <authorList>
            <person name="Shin D.Y."/>
            <person name="Hwang C.Y."/>
        </authorList>
    </citation>
    <scope>NUCLEOTIDE SEQUENCE</scope>
    <source>
        <strain evidence="2">HL-NP1</strain>
    </source>
</reference>